<evidence type="ECO:0000256" key="4">
    <source>
        <dbReference type="ARBA" id="ARBA00022840"/>
    </source>
</evidence>
<dbReference type="Proteomes" id="UP000295008">
    <property type="component" value="Unassembled WGS sequence"/>
</dbReference>
<organism evidence="8 9">
    <name type="scientific">Hydrogenispora ethanolica</name>
    <dbReference type="NCBI Taxonomy" id="1082276"/>
    <lineage>
        <taxon>Bacteria</taxon>
        <taxon>Bacillati</taxon>
        <taxon>Bacillota</taxon>
        <taxon>Hydrogenispora</taxon>
    </lineage>
</organism>
<evidence type="ECO:0000259" key="6">
    <source>
        <dbReference type="Pfam" id="PF00580"/>
    </source>
</evidence>
<proteinExistence type="predicted"/>
<comment type="caution">
    <text evidence="8">The sequence shown here is derived from an EMBL/GenBank/DDBJ whole genome shotgun (WGS) entry which is preliminary data.</text>
</comment>
<keyword evidence="4" id="KW-0067">ATP-binding</keyword>
<dbReference type="SUPFAM" id="SSF52540">
    <property type="entry name" value="P-loop containing nucleoside triphosphate hydrolases"/>
    <property type="match status" value="1"/>
</dbReference>
<dbReference type="GO" id="GO:0000725">
    <property type="term" value="P:recombinational repair"/>
    <property type="evidence" value="ECO:0007669"/>
    <property type="project" value="TreeGrafter"/>
</dbReference>
<dbReference type="RefSeq" id="WP_132017962.1">
    <property type="nucleotide sequence ID" value="NZ_SLUN01000061.1"/>
</dbReference>
<evidence type="ECO:0000313" key="9">
    <source>
        <dbReference type="Proteomes" id="UP000295008"/>
    </source>
</evidence>
<dbReference type="InterPro" id="IPR000212">
    <property type="entry name" value="DNA_helicase_UvrD/REP"/>
</dbReference>
<dbReference type="PANTHER" id="PTHR11070">
    <property type="entry name" value="UVRD / RECB / PCRA DNA HELICASE FAMILY MEMBER"/>
    <property type="match status" value="1"/>
</dbReference>
<dbReference type="Gene3D" id="3.40.50.300">
    <property type="entry name" value="P-loop containing nucleotide triphosphate hydrolases"/>
    <property type="match status" value="2"/>
</dbReference>
<dbReference type="GO" id="GO:0005524">
    <property type="term" value="F:ATP binding"/>
    <property type="evidence" value="ECO:0007669"/>
    <property type="project" value="UniProtKB-KW"/>
</dbReference>
<dbReference type="GO" id="GO:0005829">
    <property type="term" value="C:cytosol"/>
    <property type="evidence" value="ECO:0007669"/>
    <property type="project" value="TreeGrafter"/>
</dbReference>
<feature type="region of interest" description="Disordered" evidence="5">
    <location>
        <begin position="1"/>
        <end position="32"/>
    </location>
</feature>
<sequence>MTEAQQVNGRAPQEPTRIQASQTEASAETPAFPDEIAQLESIERKLDEAIRQADDSVGHLDKEYMDVKRYMVQHRGEIDPHEMFQNELALRQIDSHGAFAVKLRDKLVKLLDSPYFARIDFWEASTATPVPFYIGRFAFSHGNQLLISDWRSPVAGMFYDCELGPAGYLAPAGPINGELTRKRQFKIKNGAMEYVLESSLNIQDDVLQRELCHTSDQKMKSIIATIQKEQNLIIRNEKAGTLLIQGVAGSGKTSIALHRIAYLLYRFKDELSAKNVAILSPNKVFGEYISNVLPELGEEPIYGMSFADIAEIQLKGIIAFEPDQDPLETADPRWAERVRFKSTLDFVKRMDEYLARMPETILEPSDYTFGRFTVQSAWIRSQFAAYHKHPVKRRLQMIADDIRDRFESDNFMEEPLPDTRAILKSLTAMLKVKNTLALYQDFYKQLKIADQWVMPAKKTLEWSDVYPFLYFHAAFEGLRESRVIRHLVIDEMQDYTPVQYAVMNILFKCQKTILGDFGQFINPNHCHTLADLCELYEGAELIALNRSYRSTYEIISFAKRIQNVVALEAVPRHGPLPDLVYCRNGQEELTRIKEKIAAFQHSGNVTLGIILKTNGAAKALYDILSQDYELRLIAPDSATFTNGISVTSIQMSKGLEFDAAIIPAANHETYSGEYDRSLLYIACTRAMHRLSLTYTGELTRLIG</sequence>
<evidence type="ECO:0000313" key="8">
    <source>
        <dbReference type="EMBL" id="TCL54657.1"/>
    </source>
</evidence>
<keyword evidence="1" id="KW-0547">Nucleotide-binding</keyword>
<dbReference type="GO" id="GO:0003677">
    <property type="term" value="F:DNA binding"/>
    <property type="evidence" value="ECO:0007669"/>
    <property type="project" value="InterPro"/>
</dbReference>
<keyword evidence="9" id="KW-1185">Reference proteome</keyword>
<evidence type="ECO:0000256" key="2">
    <source>
        <dbReference type="ARBA" id="ARBA00022801"/>
    </source>
</evidence>
<keyword evidence="2" id="KW-0378">Hydrolase</keyword>
<feature type="domain" description="UvrD-like helicase ATP-binding" evidence="6">
    <location>
        <begin position="228"/>
        <end position="521"/>
    </location>
</feature>
<feature type="domain" description="UvrD-like helicase C-terminal" evidence="7">
    <location>
        <begin position="645"/>
        <end position="692"/>
    </location>
</feature>
<protein>
    <submittedName>
        <fullName evidence="8">DNA helicase-2/ATP-dependent DNA helicase PcrA</fullName>
    </submittedName>
</protein>
<gene>
    <name evidence="8" type="ORF">EDC14_10613</name>
</gene>
<dbReference type="PANTHER" id="PTHR11070:SF17">
    <property type="entry name" value="DNA HELICASE IV"/>
    <property type="match status" value="1"/>
</dbReference>
<evidence type="ECO:0000259" key="7">
    <source>
        <dbReference type="Pfam" id="PF13538"/>
    </source>
</evidence>
<dbReference type="InterPro" id="IPR027417">
    <property type="entry name" value="P-loop_NTPase"/>
</dbReference>
<dbReference type="Pfam" id="PF13538">
    <property type="entry name" value="UvrD_C_2"/>
    <property type="match status" value="1"/>
</dbReference>
<dbReference type="OrthoDB" id="9787585at2"/>
<dbReference type="InterPro" id="IPR027785">
    <property type="entry name" value="UvrD-like_helicase_C"/>
</dbReference>
<reference evidence="8 9" key="1">
    <citation type="submission" date="2019-03" db="EMBL/GenBank/DDBJ databases">
        <title>Genomic Encyclopedia of Type Strains, Phase IV (KMG-IV): sequencing the most valuable type-strain genomes for metagenomic binning, comparative biology and taxonomic classification.</title>
        <authorList>
            <person name="Goeker M."/>
        </authorList>
    </citation>
    <scope>NUCLEOTIDE SEQUENCE [LARGE SCALE GENOMIC DNA]</scope>
    <source>
        <strain evidence="8 9">LX-B</strain>
    </source>
</reference>
<evidence type="ECO:0000256" key="1">
    <source>
        <dbReference type="ARBA" id="ARBA00022741"/>
    </source>
</evidence>
<dbReference type="GO" id="GO:0016787">
    <property type="term" value="F:hydrolase activity"/>
    <property type="evidence" value="ECO:0007669"/>
    <property type="project" value="UniProtKB-KW"/>
</dbReference>
<accession>A0A4R1QMZ4</accession>
<dbReference type="GO" id="GO:0043138">
    <property type="term" value="F:3'-5' DNA helicase activity"/>
    <property type="evidence" value="ECO:0007669"/>
    <property type="project" value="TreeGrafter"/>
</dbReference>
<name>A0A4R1QMZ4_HYDET</name>
<evidence type="ECO:0000256" key="3">
    <source>
        <dbReference type="ARBA" id="ARBA00022806"/>
    </source>
</evidence>
<dbReference type="InterPro" id="IPR014016">
    <property type="entry name" value="UvrD-like_ATP-bd"/>
</dbReference>
<feature type="compositionally biased region" description="Polar residues" evidence="5">
    <location>
        <begin position="16"/>
        <end position="26"/>
    </location>
</feature>
<dbReference type="AlphaFoldDB" id="A0A4R1QMZ4"/>
<dbReference type="Pfam" id="PF00580">
    <property type="entry name" value="UvrD-helicase"/>
    <property type="match status" value="1"/>
</dbReference>
<dbReference type="EMBL" id="SLUN01000061">
    <property type="protein sequence ID" value="TCL54657.1"/>
    <property type="molecule type" value="Genomic_DNA"/>
</dbReference>
<evidence type="ECO:0000256" key="5">
    <source>
        <dbReference type="SAM" id="MobiDB-lite"/>
    </source>
</evidence>
<keyword evidence="3 8" id="KW-0347">Helicase</keyword>